<keyword evidence="4 12" id="KW-0894">Sodium channel</keyword>
<comment type="similarity">
    <text evidence="2 12">Belongs to the amiloride-sensitive sodium channel (TC 1.A.6) family.</text>
</comment>
<dbReference type="GO" id="GO:0005886">
    <property type="term" value="C:plasma membrane"/>
    <property type="evidence" value="ECO:0007669"/>
    <property type="project" value="TreeGrafter"/>
</dbReference>
<keyword evidence="10 12" id="KW-0739">Sodium transport</keyword>
<dbReference type="GO" id="GO:0015280">
    <property type="term" value="F:ligand-gated sodium channel activity"/>
    <property type="evidence" value="ECO:0007669"/>
    <property type="project" value="TreeGrafter"/>
</dbReference>
<dbReference type="InterPro" id="IPR001873">
    <property type="entry name" value="ENaC"/>
</dbReference>
<evidence type="ECO:0000256" key="2">
    <source>
        <dbReference type="ARBA" id="ARBA00007193"/>
    </source>
</evidence>
<dbReference type="PANTHER" id="PTHR11690:SF248">
    <property type="entry name" value="PICKPOCKET 17, ISOFORM A"/>
    <property type="match status" value="1"/>
</dbReference>
<dbReference type="AlphaFoldDB" id="A0A8X6YJM0"/>
<accession>A0A8X6YJM0</accession>
<evidence type="ECO:0000256" key="6">
    <source>
        <dbReference type="ARBA" id="ARBA00022989"/>
    </source>
</evidence>
<keyword evidence="8 12" id="KW-0406">Ion transport</keyword>
<evidence type="ECO:0000256" key="7">
    <source>
        <dbReference type="ARBA" id="ARBA00023053"/>
    </source>
</evidence>
<feature type="non-terminal residue" evidence="13">
    <location>
        <position position="1"/>
    </location>
</feature>
<evidence type="ECO:0000256" key="12">
    <source>
        <dbReference type="RuleBase" id="RU000679"/>
    </source>
</evidence>
<keyword evidence="5 12" id="KW-0812">Transmembrane</keyword>
<organism evidence="13 14">
    <name type="scientific">Trichonephila inaurata madagascariensis</name>
    <dbReference type="NCBI Taxonomy" id="2747483"/>
    <lineage>
        <taxon>Eukaryota</taxon>
        <taxon>Metazoa</taxon>
        <taxon>Ecdysozoa</taxon>
        <taxon>Arthropoda</taxon>
        <taxon>Chelicerata</taxon>
        <taxon>Arachnida</taxon>
        <taxon>Araneae</taxon>
        <taxon>Araneomorphae</taxon>
        <taxon>Entelegynae</taxon>
        <taxon>Araneoidea</taxon>
        <taxon>Nephilidae</taxon>
        <taxon>Trichonephila</taxon>
        <taxon>Trichonephila inaurata</taxon>
    </lineage>
</organism>
<evidence type="ECO:0000313" key="14">
    <source>
        <dbReference type="Proteomes" id="UP000886998"/>
    </source>
</evidence>
<evidence type="ECO:0000313" key="13">
    <source>
        <dbReference type="EMBL" id="GFY73553.1"/>
    </source>
</evidence>
<dbReference type="Pfam" id="PF00858">
    <property type="entry name" value="ASC"/>
    <property type="match status" value="1"/>
</dbReference>
<keyword evidence="3 12" id="KW-0813">Transport</keyword>
<proteinExistence type="inferred from homology"/>
<sequence>DCITSALEEYDNTPICGCKSPCSQTIYEYDVTSSELNVNYFRAVKAIRTLNLDEDGELKYLNYTDQKLMVGVKVYYNTFEVTSHIEVPSYSWETLMANIGGNLGFFMGLTLVTFLEIAEFIWDFLRTACRRLISERKVPKAASL</sequence>
<dbReference type="PRINTS" id="PR01078">
    <property type="entry name" value="AMINACHANNEL"/>
</dbReference>
<evidence type="ECO:0000256" key="9">
    <source>
        <dbReference type="ARBA" id="ARBA00023136"/>
    </source>
</evidence>
<comment type="caution">
    <text evidence="13">The sequence shown here is derived from an EMBL/GenBank/DDBJ whole genome shotgun (WGS) entry which is preliminary data.</text>
</comment>
<evidence type="ECO:0000256" key="8">
    <source>
        <dbReference type="ARBA" id="ARBA00023065"/>
    </source>
</evidence>
<evidence type="ECO:0000256" key="10">
    <source>
        <dbReference type="ARBA" id="ARBA00023201"/>
    </source>
</evidence>
<dbReference type="PANTHER" id="PTHR11690">
    <property type="entry name" value="AMILORIDE-SENSITIVE SODIUM CHANNEL-RELATED"/>
    <property type="match status" value="1"/>
</dbReference>
<keyword evidence="7" id="KW-0915">Sodium</keyword>
<evidence type="ECO:0000256" key="1">
    <source>
        <dbReference type="ARBA" id="ARBA00004141"/>
    </source>
</evidence>
<evidence type="ECO:0000256" key="4">
    <source>
        <dbReference type="ARBA" id="ARBA00022461"/>
    </source>
</evidence>
<gene>
    <name evidence="13" type="primary">unc-8_0</name>
    <name evidence="13" type="ORF">TNIN_197111</name>
</gene>
<reference evidence="13" key="1">
    <citation type="submission" date="2020-08" db="EMBL/GenBank/DDBJ databases">
        <title>Multicomponent nature underlies the extraordinary mechanical properties of spider dragline silk.</title>
        <authorList>
            <person name="Kono N."/>
            <person name="Nakamura H."/>
            <person name="Mori M."/>
            <person name="Yoshida Y."/>
            <person name="Ohtoshi R."/>
            <person name="Malay A.D."/>
            <person name="Moran D.A.P."/>
            <person name="Tomita M."/>
            <person name="Numata K."/>
            <person name="Arakawa K."/>
        </authorList>
    </citation>
    <scope>NUCLEOTIDE SEQUENCE</scope>
</reference>
<dbReference type="Proteomes" id="UP000886998">
    <property type="component" value="Unassembled WGS sequence"/>
</dbReference>
<protein>
    <submittedName>
        <fullName evidence="13">Degenerin unc-8</fullName>
    </submittedName>
</protein>
<comment type="subcellular location">
    <subcellularLocation>
        <location evidence="1">Membrane</location>
        <topology evidence="1">Multi-pass membrane protein</topology>
    </subcellularLocation>
</comment>
<evidence type="ECO:0000256" key="11">
    <source>
        <dbReference type="ARBA" id="ARBA00023303"/>
    </source>
</evidence>
<evidence type="ECO:0000256" key="5">
    <source>
        <dbReference type="ARBA" id="ARBA00022692"/>
    </source>
</evidence>
<dbReference type="OrthoDB" id="10263824at2759"/>
<keyword evidence="6" id="KW-1133">Transmembrane helix</keyword>
<keyword evidence="14" id="KW-1185">Reference proteome</keyword>
<dbReference type="Gene3D" id="1.10.287.770">
    <property type="entry name" value="YojJ-like"/>
    <property type="match status" value="1"/>
</dbReference>
<keyword evidence="11 12" id="KW-0407">Ion channel</keyword>
<keyword evidence="9" id="KW-0472">Membrane</keyword>
<evidence type="ECO:0000256" key="3">
    <source>
        <dbReference type="ARBA" id="ARBA00022448"/>
    </source>
</evidence>
<dbReference type="EMBL" id="BMAV01020171">
    <property type="protein sequence ID" value="GFY73553.1"/>
    <property type="molecule type" value="Genomic_DNA"/>
</dbReference>
<name>A0A8X6YJM0_9ARAC</name>